<evidence type="ECO:0000313" key="2">
    <source>
        <dbReference type="Proteomes" id="UP000713222"/>
    </source>
</evidence>
<gene>
    <name evidence="1" type="ORF">EBV32_05770</name>
</gene>
<dbReference type="Proteomes" id="UP000713222">
    <property type="component" value="Unassembled WGS sequence"/>
</dbReference>
<reference evidence="1" key="1">
    <citation type="submission" date="2018-10" db="EMBL/GenBank/DDBJ databases">
        <title>Iterative Subtractive Binning of Freshwater Chronoseries Metagenomes Recovers Nearly Complete Genomes from over Four Hundred Novel Species.</title>
        <authorList>
            <person name="Rodriguez-R L.M."/>
            <person name="Tsementzi D."/>
            <person name="Luo C."/>
            <person name="Konstantinidis K.T."/>
        </authorList>
    </citation>
    <scope>NUCLEOTIDE SEQUENCE</scope>
    <source>
        <strain evidence="1">WB7_6_001</strain>
    </source>
</reference>
<accession>A0A964XRX2</accession>
<name>A0A964XRX2_9PROT</name>
<comment type="caution">
    <text evidence="1">The sequence shown here is derived from an EMBL/GenBank/DDBJ whole genome shotgun (WGS) entry which is preliminary data.</text>
</comment>
<proteinExistence type="predicted"/>
<protein>
    <submittedName>
        <fullName evidence="1">Uncharacterized protein</fullName>
    </submittedName>
</protein>
<dbReference type="EMBL" id="RGET01000174">
    <property type="protein sequence ID" value="NBN88575.1"/>
    <property type="molecule type" value="Genomic_DNA"/>
</dbReference>
<evidence type="ECO:0000313" key="1">
    <source>
        <dbReference type="EMBL" id="NBN88575.1"/>
    </source>
</evidence>
<sequence length="85" mass="8288">MKDLVGGVGAAGVCQTGDEYALGKPVGSAVGAAAAGGQGAVTVQQGDLADASADHIDVNVLVDLDAHDATGEVGRAGDRPDFDRP</sequence>
<organism evidence="1 2">
    <name type="scientific">Candidatus Fonsibacter lacus</name>
    <dbReference type="NCBI Taxonomy" id="2576439"/>
    <lineage>
        <taxon>Bacteria</taxon>
        <taxon>Pseudomonadati</taxon>
        <taxon>Pseudomonadota</taxon>
        <taxon>Alphaproteobacteria</taxon>
        <taxon>Candidatus Pelagibacterales</taxon>
        <taxon>Candidatus Pelagibacterales incertae sedis</taxon>
        <taxon>Candidatus Fonsibacter</taxon>
    </lineage>
</organism>
<dbReference type="AlphaFoldDB" id="A0A964XRX2"/>